<keyword evidence="1" id="KW-0238">DNA-binding</keyword>
<dbReference type="InterPro" id="IPR000551">
    <property type="entry name" value="MerR-type_HTH_dom"/>
</dbReference>
<dbReference type="InterPro" id="IPR029063">
    <property type="entry name" value="SAM-dependent_MTases_sf"/>
</dbReference>
<proteinExistence type="predicted"/>
<dbReference type="Pfam" id="PF13411">
    <property type="entry name" value="MerR_1"/>
    <property type="match status" value="1"/>
</dbReference>
<dbReference type="EMBL" id="CP048000">
    <property type="protein sequence ID" value="QHQ62223.1"/>
    <property type="molecule type" value="Genomic_DNA"/>
</dbReference>
<evidence type="ECO:0000313" key="3">
    <source>
        <dbReference type="EMBL" id="QHQ62223.1"/>
    </source>
</evidence>
<dbReference type="GO" id="GO:0008757">
    <property type="term" value="F:S-adenosylmethionine-dependent methyltransferase activity"/>
    <property type="evidence" value="ECO:0007669"/>
    <property type="project" value="InterPro"/>
</dbReference>
<dbReference type="InterPro" id="IPR009061">
    <property type="entry name" value="DNA-bd_dom_put_sf"/>
</dbReference>
<dbReference type="InterPro" id="IPR047057">
    <property type="entry name" value="MerR_fam"/>
</dbReference>
<dbReference type="Proteomes" id="UP000464314">
    <property type="component" value="Chromosome"/>
</dbReference>
<sequence length="395" mass="46727">MKDNMYYSTGEFAKRAKVTIRTIRYYDKQGILKPSFINESGYRYYTDSDFGRLQKILSLKYLGFSLVEIMDITRNDNNQNYVKQSFQLQLKLVQRKIEELQLVEQSIKDTSKLFDEHQTVDWNKVIDLIHITNMEKDLIKQYKNSVNVDIRISLHKNYSVNPIGWFQWIFSKLDLKPQENILEIGCGNGELWRVNKEFIPEGCSLLLSDISVGMIGDAKKNLVNYGENISFQVFDCHEIPAPDNSFDYVIGNHMVFYLKDREKAFREITRVLKKDRYFYCSTYGKDHMKEIEQLVKEFDSRIALSEINLYEIFGLENGKEELGRYFSDVEELDYNDYLIVDTEQALIDYILSCHGNQQEYLIDRYTEFRDFIKKKLQKTGNLKITKKAGIFRCRK</sequence>
<dbReference type="GO" id="GO:0003677">
    <property type="term" value="F:DNA binding"/>
    <property type="evidence" value="ECO:0007669"/>
    <property type="project" value="UniProtKB-KW"/>
</dbReference>
<name>A0A6P1TP57_9FIRM</name>
<dbReference type="GO" id="GO:0003700">
    <property type="term" value="F:DNA-binding transcription factor activity"/>
    <property type="evidence" value="ECO:0007669"/>
    <property type="project" value="InterPro"/>
</dbReference>
<dbReference type="PRINTS" id="PR00040">
    <property type="entry name" value="HTHMERR"/>
</dbReference>
<dbReference type="SMART" id="SM00422">
    <property type="entry name" value="HTH_MERR"/>
    <property type="match status" value="1"/>
</dbReference>
<evidence type="ECO:0000256" key="1">
    <source>
        <dbReference type="ARBA" id="ARBA00023125"/>
    </source>
</evidence>
<evidence type="ECO:0000313" key="4">
    <source>
        <dbReference type="Proteomes" id="UP000464314"/>
    </source>
</evidence>
<dbReference type="CDD" id="cd01106">
    <property type="entry name" value="HTH_TipAL-Mta"/>
    <property type="match status" value="1"/>
</dbReference>
<dbReference type="SUPFAM" id="SSF53335">
    <property type="entry name" value="S-adenosyl-L-methionine-dependent methyltransferases"/>
    <property type="match status" value="1"/>
</dbReference>
<dbReference type="InterPro" id="IPR013216">
    <property type="entry name" value="Methyltransf_11"/>
</dbReference>
<dbReference type="AlphaFoldDB" id="A0A6P1TP57"/>
<evidence type="ECO:0000259" key="2">
    <source>
        <dbReference type="PROSITE" id="PS50937"/>
    </source>
</evidence>
<gene>
    <name evidence="3" type="ORF">Ana3638_16720</name>
</gene>
<dbReference type="SUPFAM" id="SSF46955">
    <property type="entry name" value="Putative DNA-binding domain"/>
    <property type="match status" value="1"/>
</dbReference>
<dbReference type="CDD" id="cd02440">
    <property type="entry name" value="AdoMet_MTases"/>
    <property type="match status" value="1"/>
</dbReference>
<protein>
    <submittedName>
        <fullName evidence="3">Methyltransferase domain-containing protein</fullName>
    </submittedName>
</protein>
<keyword evidence="4" id="KW-1185">Reference proteome</keyword>
<accession>A0A6P1TP57</accession>
<dbReference type="RefSeq" id="WP_161839048.1">
    <property type="nucleotide sequence ID" value="NZ_CP048000.1"/>
</dbReference>
<organism evidence="3 4">
    <name type="scientific">Anaerocolumna sedimenticola</name>
    <dbReference type="NCBI Taxonomy" id="2696063"/>
    <lineage>
        <taxon>Bacteria</taxon>
        <taxon>Bacillati</taxon>
        <taxon>Bacillota</taxon>
        <taxon>Clostridia</taxon>
        <taxon>Lachnospirales</taxon>
        <taxon>Lachnospiraceae</taxon>
        <taxon>Anaerocolumna</taxon>
    </lineage>
</organism>
<dbReference type="KEGG" id="anr:Ana3638_16720"/>
<dbReference type="PANTHER" id="PTHR30204">
    <property type="entry name" value="REDOX-CYCLING DRUG-SENSING TRANSCRIPTIONAL ACTIVATOR SOXR"/>
    <property type="match status" value="1"/>
</dbReference>
<dbReference type="Pfam" id="PF08241">
    <property type="entry name" value="Methyltransf_11"/>
    <property type="match status" value="1"/>
</dbReference>
<keyword evidence="3" id="KW-0808">Transferase</keyword>
<feature type="domain" description="HTH merR-type" evidence="2">
    <location>
        <begin position="6"/>
        <end position="75"/>
    </location>
</feature>
<reference evidence="3 4" key="1">
    <citation type="submission" date="2020-01" db="EMBL/GenBank/DDBJ databases">
        <title>Genome analysis of Anaerocolumna sp. CBA3638.</title>
        <authorList>
            <person name="Kim J."/>
            <person name="Roh S.W."/>
        </authorList>
    </citation>
    <scope>NUCLEOTIDE SEQUENCE [LARGE SCALE GENOMIC DNA]</scope>
    <source>
        <strain evidence="3 4">CBA3638</strain>
    </source>
</reference>
<keyword evidence="3" id="KW-0489">Methyltransferase</keyword>
<dbReference type="GO" id="GO:0032259">
    <property type="term" value="P:methylation"/>
    <property type="evidence" value="ECO:0007669"/>
    <property type="project" value="UniProtKB-KW"/>
</dbReference>
<dbReference type="PROSITE" id="PS50937">
    <property type="entry name" value="HTH_MERR_2"/>
    <property type="match status" value="1"/>
</dbReference>
<dbReference type="Gene3D" id="1.10.1660.10">
    <property type="match status" value="1"/>
</dbReference>
<dbReference type="PANTHER" id="PTHR30204:SF96">
    <property type="entry name" value="CHROMOSOME-ANCHORING PROTEIN RACA"/>
    <property type="match status" value="1"/>
</dbReference>
<dbReference type="Gene3D" id="3.40.50.150">
    <property type="entry name" value="Vaccinia Virus protein VP39"/>
    <property type="match status" value="1"/>
</dbReference>